<dbReference type="Pfam" id="PF00892">
    <property type="entry name" value="EamA"/>
    <property type="match status" value="1"/>
</dbReference>
<feature type="transmembrane region" description="Helical" evidence="6">
    <location>
        <begin position="76"/>
        <end position="97"/>
    </location>
</feature>
<evidence type="ECO:0000256" key="6">
    <source>
        <dbReference type="RuleBase" id="RU363077"/>
    </source>
</evidence>
<feature type="transmembrane region" description="Helical" evidence="6">
    <location>
        <begin position="155"/>
        <end position="175"/>
    </location>
</feature>
<sequence>MEKQKPYIAVILIQCSFAGLILLSKVALSSGMKPFIFVAYRQAFATLALLPFAFFFQRLALTFNMNFAGLEYISATFGTAIVISVVPPSVFIMAVCLRIENLAITQWHGMAKVLGTILGLGGAMAFTFYKGPPLYSSSTNETHHSFGKDSTKQEWIKGSLLSIISQVLYSLWLTMQGPLLKQYPGKLRLTILQCGFSCLTATIYGAAMERNISSWKLGWNISLLSVAYCGIVVTGINYWLQAWVIEKKGPVFSAIFGPLSLILAAIFSALFLKETLHWGSVLGGGLLVGGLYSFLWGRNREAHTGAQQQLDHSLEEAHLEDNATSSDIERSKARDTKDVRNQIIAAT</sequence>
<feature type="transmembrane region" description="Helical" evidence="6">
    <location>
        <begin position="252"/>
        <end position="272"/>
    </location>
</feature>
<dbReference type="SUPFAM" id="SSF103481">
    <property type="entry name" value="Multidrug resistance efflux transporter EmrE"/>
    <property type="match status" value="1"/>
</dbReference>
<keyword evidence="4 6" id="KW-1133">Transmembrane helix</keyword>
<evidence type="ECO:0000313" key="9">
    <source>
        <dbReference type="Proteomes" id="UP001318860"/>
    </source>
</evidence>
<dbReference type="InterPro" id="IPR037185">
    <property type="entry name" value="EmrE-like"/>
</dbReference>
<feature type="transmembrane region" description="Helical" evidence="6">
    <location>
        <begin position="219"/>
        <end position="240"/>
    </location>
</feature>
<feature type="transmembrane region" description="Helical" evidence="6">
    <location>
        <begin position="187"/>
        <end position="207"/>
    </location>
</feature>
<evidence type="ECO:0000256" key="1">
    <source>
        <dbReference type="ARBA" id="ARBA00004141"/>
    </source>
</evidence>
<dbReference type="EMBL" id="JABTTQ020003300">
    <property type="protein sequence ID" value="KAK6118808.1"/>
    <property type="molecule type" value="Genomic_DNA"/>
</dbReference>
<organism evidence="8 9">
    <name type="scientific">Rehmannia glutinosa</name>
    <name type="common">Chinese foxglove</name>
    <dbReference type="NCBI Taxonomy" id="99300"/>
    <lineage>
        <taxon>Eukaryota</taxon>
        <taxon>Viridiplantae</taxon>
        <taxon>Streptophyta</taxon>
        <taxon>Embryophyta</taxon>
        <taxon>Tracheophyta</taxon>
        <taxon>Spermatophyta</taxon>
        <taxon>Magnoliopsida</taxon>
        <taxon>eudicotyledons</taxon>
        <taxon>Gunneridae</taxon>
        <taxon>Pentapetalae</taxon>
        <taxon>asterids</taxon>
        <taxon>lamiids</taxon>
        <taxon>Lamiales</taxon>
        <taxon>Orobanchaceae</taxon>
        <taxon>Rehmannieae</taxon>
        <taxon>Rehmannia</taxon>
    </lineage>
</organism>
<reference evidence="8 9" key="1">
    <citation type="journal article" date="2021" name="Comput. Struct. Biotechnol. J.">
        <title>De novo genome assembly of the potent medicinal plant Rehmannia glutinosa using nanopore technology.</title>
        <authorList>
            <person name="Ma L."/>
            <person name="Dong C."/>
            <person name="Song C."/>
            <person name="Wang X."/>
            <person name="Zheng X."/>
            <person name="Niu Y."/>
            <person name="Chen S."/>
            <person name="Feng W."/>
        </authorList>
    </citation>
    <scope>NUCLEOTIDE SEQUENCE [LARGE SCALE GENOMIC DNA]</scope>
    <source>
        <strain evidence="8">DH-2019</strain>
    </source>
</reference>
<keyword evidence="9" id="KW-1185">Reference proteome</keyword>
<evidence type="ECO:0000256" key="5">
    <source>
        <dbReference type="ARBA" id="ARBA00023136"/>
    </source>
</evidence>
<evidence type="ECO:0000256" key="3">
    <source>
        <dbReference type="ARBA" id="ARBA00022692"/>
    </source>
</evidence>
<feature type="transmembrane region" description="Helical" evidence="6">
    <location>
        <begin position="35"/>
        <end position="56"/>
    </location>
</feature>
<comment type="subcellular location">
    <subcellularLocation>
        <location evidence="1 6">Membrane</location>
        <topology evidence="1 6">Multi-pass membrane protein</topology>
    </subcellularLocation>
</comment>
<comment type="similarity">
    <text evidence="2 6">Belongs to the drug/metabolite transporter (DMT) superfamily. Plant drug/metabolite exporter (P-DME) (TC 2.A.7.4) family.</text>
</comment>
<feature type="transmembrane region" description="Helical" evidence="6">
    <location>
        <begin position="109"/>
        <end position="129"/>
    </location>
</feature>
<proteinExistence type="inferred from homology"/>
<evidence type="ECO:0000313" key="8">
    <source>
        <dbReference type="EMBL" id="KAK6118808.1"/>
    </source>
</evidence>
<dbReference type="Proteomes" id="UP001318860">
    <property type="component" value="Unassembled WGS sequence"/>
</dbReference>
<dbReference type="InterPro" id="IPR030184">
    <property type="entry name" value="WAT1-related"/>
</dbReference>
<gene>
    <name evidence="8" type="ORF">DH2020_047443</name>
</gene>
<evidence type="ECO:0000259" key="7">
    <source>
        <dbReference type="Pfam" id="PF00892"/>
    </source>
</evidence>
<feature type="transmembrane region" description="Helical" evidence="6">
    <location>
        <begin position="278"/>
        <end position="297"/>
    </location>
</feature>
<feature type="domain" description="EamA" evidence="7">
    <location>
        <begin position="157"/>
        <end position="293"/>
    </location>
</feature>
<accession>A0ABR0U8H1</accession>
<name>A0ABR0U8H1_REHGL</name>
<dbReference type="PANTHER" id="PTHR31218">
    <property type="entry name" value="WAT1-RELATED PROTEIN"/>
    <property type="match status" value="1"/>
</dbReference>
<comment type="caution">
    <text evidence="8">The sequence shown here is derived from an EMBL/GenBank/DDBJ whole genome shotgun (WGS) entry which is preliminary data.</text>
</comment>
<protein>
    <recommendedName>
        <fullName evidence="6">WAT1-related protein</fullName>
    </recommendedName>
</protein>
<keyword evidence="5 6" id="KW-0472">Membrane</keyword>
<dbReference type="InterPro" id="IPR000620">
    <property type="entry name" value="EamA_dom"/>
</dbReference>
<evidence type="ECO:0000256" key="4">
    <source>
        <dbReference type="ARBA" id="ARBA00022989"/>
    </source>
</evidence>
<feature type="transmembrane region" description="Helical" evidence="6">
    <location>
        <begin position="6"/>
        <end position="23"/>
    </location>
</feature>
<keyword evidence="3 6" id="KW-0812">Transmembrane</keyword>
<evidence type="ECO:0000256" key="2">
    <source>
        <dbReference type="ARBA" id="ARBA00007635"/>
    </source>
</evidence>